<dbReference type="EMBL" id="CP009687">
    <property type="protein sequence ID" value="AKL93717.1"/>
    <property type="molecule type" value="Genomic_DNA"/>
</dbReference>
<dbReference type="InterPro" id="IPR003689">
    <property type="entry name" value="ZIP"/>
</dbReference>
<dbReference type="PANTHER" id="PTHR11040">
    <property type="entry name" value="ZINC/IRON TRANSPORTER"/>
    <property type="match status" value="1"/>
</dbReference>
<gene>
    <name evidence="8" type="ORF">CACET_c02010</name>
</gene>
<dbReference type="PANTHER" id="PTHR11040:SF211">
    <property type="entry name" value="ZINC TRANSPORTER ZIP11"/>
    <property type="match status" value="1"/>
</dbReference>
<dbReference type="RefSeq" id="WP_242846960.1">
    <property type="nucleotide sequence ID" value="NZ_CP009687.1"/>
</dbReference>
<keyword evidence="4" id="KW-0812">Transmembrane</keyword>
<dbReference type="PATRIC" id="fig|84022.5.peg.1946"/>
<dbReference type="AlphaFoldDB" id="A0A0D8I6R3"/>
<dbReference type="GO" id="GO:0005886">
    <property type="term" value="C:plasma membrane"/>
    <property type="evidence" value="ECO:0007669"/>
    <property type="project" value="UniProtKB-SubCell"/>
</dbReference>
<accession>A0A0D8I6R3</accession>
<keyword evidence="7" id="KW-0472">Membrane</keyword>
<evidence type="ECO:0000256" key="7">
    <source>
        <dbReference type="ARBA" id="ARBA00023136"/>
    </source>
</evidence>
<evidence type="ECO:0000256" key="5">
    <source>
        <dbReference type="ARBA" id="ARBA00022833"/>
    </source>
</evidence>
<dbReference type="KEGG" id="cace:CACET_c02010"/>
<dbReference type="GO" id="GO:0005385">
    <property type="term" value="F:zinc ion transmembrane transporter activity"/>
    <property type="evidence" value="ECO:0007669"/>
    <property type="project" value="TreeGrafter"/>
</dbReference>
<evidence type="ECO:0000256" key="1">
    <source>
        <dbReference type="ARBA" id="ARBA00004651"/>
    </source>
</evidence>
<comment type="similarity">
    <text evidence="2">Belongs to the ZIP transporter (TC 2.A.5) family.</text>
</comment>
<protein>
    <submittedName>
        <fullName evidence="8">Zinc/iron permease</fullName>
    </submittedName>
</protein>
<proteinExistence type="inferred from homology"/>
<reference evidence="8 9" key="1">
    <citation type="submission" date="2014-10" db="EMBL/GenBank/DDBJ databases">
        <title>Genome sequence of Clostridium aceticum DSM 1496.</title>
        <authorList>
            <person name="Poehlein A."/>
            <person name="Schiel-Bengelsdorf B."/>
            <person name="Gottschalk G."/>
            <person name="Duerre P."/>
            <person name="Daniel R."/>
        </authorList>
    </citation>
    <scope>NUCLEOTIDE SEQUENCE [LARGE SCALE GENOMIC DNA]</scope>
    <source>
        <strain evidence="8 9">DSM 1496</strain>
    </source>
</reference>
<sequence length="245" mass="25505">MSGLVQTTFIGFMVGVLGTGIGGSMAFLMRNPTKRFLSAVIGLSSGLMVAIVTFELIPEAFDIGGVLPTAAGIALGAFTASYIDMFISRLWRKSFGTKQGYIKTAILLGIGIALHNFPEGLAIGSGFSAQTRLGVGLAIVIALHNMPEGLAMVTPMKVGGYSSTKAFLLTLLAGAPMGLGAFVGVLIGEYAYDFIGVCLAFAGGTMLYITFGELIPRAKDLHSGRISTIFSILGFIGGIIISKTF</sequence>
<comment type="subcellular location">
    <subcellularLocation>
        <location evidence="1">Cell membrane</location>
        <topology evidence="1">Multi-pass membrane protein</topology>
    </subcellularLocation>
</comment>
<evidence type="ECO:0000256" key="6">
    <source>
        <dbReference type="ARBA" id="ARBA00022989"/>
    </source>
</evidence>
<dbReference type="Pfam" id="PF02535">
    <property type="entry name" value="Zip"/>
    <property type="match status" value="1"/>
</dbReference>
<dbReference type="Proteomes" id="UP000035704">
    <property type="component" value="Chromosome"/>
</dbReference>
<organism evidence="8 9">
    <name type="scientific">Clostridium aceticum</name>
    <dbReference type="NCBI Taxonomy" id="84022"/>
    <lineage>
        <taxon>Bacteria</taxon>
        <taxon>Bacillati</taxon>
        <taxon>Bacillota</taxon>
        <taxon>Clostridia</taxon>
        <taxon>Eubacteriales</taxon>
        <taxon>Clostridiaceae</taxon>
        <taxon>Clostridium</taxon>
    </lineage>
</organism>
<keyword evidence="3" id="KW-1003">Cell membrane</keyword>
<dbReference type="STRING" id="84022.CACET_c02010"/>
<evidence type="ECO:0000313" key="9">
    <source>
        <dbReference type="Proteomes" id="UP000035704"/>
    </source>
</evidence>
<evidence type="ECO:0000256" key="2">
    <source>
        <dbReference type="ARBA" id="ARBA00006939"/>
    </source>
</evidence>
<keyword evidence="9" id="KW-1185">Reference proteome</keyword>
<keyword evidence="6" id="KW-1133">Transmembrane helix</keyword>
<evidence type="ECO:0000256" key="4">
    <source>
        <dbReference type="ARBA" id="ARBA00022692"/>
    </source>
</evidence>
<evidence type="ECO:0000313" key="8">
    <source>
        <dbReference type="EMBL" id="AKL93717.1"/>
    </source>
</evidence>
<name>A0A0D8I6R3_9CLOT</name>
<evidence type="ECO:0000256" key="3">
    <source>
        <dbReference type="ARBA" id="ARBA00022475"/>
    </source>
</evidence>
<keyword evidence="5" id="KW-0862">Zinc</keyword>